<reference evidence="2" key="1">
    <citation type="journal article" date="2019" name="Int. J. Syst. Evol. Microbiol.">
        <title>The Global Catalogue of Microorganisms (GCM) 10K type strain sequencing project: providing services to taxonomists for standard genome sequencing and annotation.</title>
        <authorList>
            <consortium name="The Broad Institute Genomics Platform"/>
            <consortium name="The Broad Institute Genome Sequencing Center for Infectious Disease"/>
            <person name="Wu L."/>
            <person name="Ma J."/>
        </authorList>
    </citation>
    <scope>NUCLEOTIDE SEQUENCE [LARGE SCALE GENOMIC DNA]</scope>
    <source>
        <strain evidence="2">JCM 13501</strain>
    </source>
</reference>
<name>A0ABQ2GXR3_9PSED</name>
<comment type="caution">
    <text evidence="1">The sequence shown here is derived from an EMBL/GenBank/DDBJ whole genome shotgun (WGS) entry which is preliminary data.</text>
</comment>
<dbReference type="EMBL" id="BMNW01000007">
    <property type="protein sequence ID" value="GGM18976.1"/>
    <property type="molecule type" value="Genomic_DNA"/>
</dbReference>
<accession>A0ABQ2GXR3</accession>
<organism evidence="1 2">
    <name type="scientific">Pseudomonas asuensis</name>
    <dbReference type="NCBI Taxonomy" id="1825787"/>
    <lineage>
        <taxon>Bacteria</taxon>
        <taxon>Pseudomonadati</taxon>
        <taxon>Pseudomonadota</taxon>
        <taxon>Gammaproteobacteria</taxon>
        <taxon>Pseudomonadales</taxon>
        <taxon>Pseudomonadaceae</taxon>
        <taxon>Pseudomonas</taxon>
    </lineage>
</organism>
<sequence length="46" mass="4451">MGNAATVLQNGTANIAGINQRIADSSLAGHAVTVNQAGTGNTATVV</sequence>
<evidence type="ECO:0000313" key="1">
    <source>
        <dbReference type="EMBL" id="GGM18976.1"/>
    </source>
</evidence>
<evidence type="ECO:0008006" key="3">
    <source>
        <dbReference type="Google" id="ProtNLM"/>
    </source>
</evidence>
<proteinExistence type="predicted"/>
<dbReference type="RefSeq" id="WP_188867156.1">
    <property type="nucleotide sequence ID" value="NZ_BMNW01000007.1"/>
</dbReference>
<protein>
    <recommendedName>
        <fullName evidence="3">Adhesin</fullName>
    </recommendedName>
</protein>
<evidence type="ECO:0000313" key="2">
    <source>
        <dbReference type="Proteomes" id="UP000616499"/>
    </source>
</evidence>
<keyword evidence="2" id="KW-1185">Reference proteome</keyword>
<dbReference type="Proteomes" id="UP000616499">
    <property type="component" value="Unassembled WGS sequence"/>
</dbReference>
<gene>
    <name evidence="1" type="ORF">GCM10009425_32310</name>
</gene>